<dbReference type="GO" id="GO:0003700">
    <property type="term" value="F:DNA-binding transcription factor activity"/>
    <property type="evidence" value="ECO:0007669"/>
    <property type="project" value="TreeGrafter"/>
</dbReference>
<dbReference type="PANTHER" id="PTHR46797:SF23">
    <property type="entry name" value="HTH-TYPE TRANSCRIPTIONAL REGULATOR SUTR"/>
    <property type="match status" value="1"/>
</dbReference>
<dbReference type="PROSITE" id="PS50943">
    <property type="entry name" value="HTH_CROC1"/>
    <property type="match status" value="1"/>
</dbReference>
<dbReference type="AlphaFoldDB" id="A0A1C7I9Q6"/>
<dbReference type="GO" id="GO:0005829">
    <property type="term" value="C:cytosol"/>
    <property type="evidence" value="ECO:0007669"/>
    <property type="project" value="TreeGrafter"/>
</dbReference>
<evidence type="ECO:0000256" key="1">
    <source>
        <dbReference type="ARBA" id="ARBA00023015"/>
    </source>
</evidence>
<dbReference type="InterPro" id="IPR050807">
    <property type="entry name" value="TransReg_Diox_bact_type"/>
</dbReference>
<dbReference type="Pfam" id="PF01381">
    <property type="entry name" value="HTH_3"/>
    <property type="match status" value="1"/>
</dbReference>
<name>A0A1C7I9Q6_9FIRM</name>
<dbReference type="OrthoDB" id="371153at2"/>
<dbReference type="InterPro" id="IPR001387">
    <property type="entry name" value="Cro/C1-type_HTH"/>
</dbReference>
<evidence type="ECO:0000313" key="5">
    <source>
        <dbReference type="EMBL" id="ANU76335.1"/>
    </source>
</evidence>
<protein>
    <submittedName>
        <fullName evidence="5">Transcriptional regulator</fullName>
    </submittedName>
</protein>
<dbReference type="SMART" id="SM00530">
    <property type="entry name" value="HTH_XRE"/>
    <property type="match status" value="1"/>
</dbReference>
<sequence length="108" mass="12267">MDFSDIGFQIRAKRKAKSWSQEKLAEEVHLSAAYIGMIERGEKIPTLETFSVIANALEASADELLSGVISASHEARMSKYAEQMRSLDFKSQRVLQEIIEIFLKNYPK</sequence>
<organism evidence="5 6">
    <name type="scientific">Blautia pseudococcoides</name>
    <dbReference type="NCBI Taxonomy" id="1796616"/>
    <lineage>
        <taxon>Bacteria</taxon>
        <taxon>Bacillati</taxon>
        <taxon>Bacillota</taxon>
        <taxon>Clostridia</taxon>
        <taxon>Lachnospirales</taxon>
        <taxon>Lachnospiraceae</taxon>
        <taxon>Blautia</taxon>
    </lineage>
</organism>
<keyword evidence="3" id="KW-0804">Transcription</keyword>
<evidence type="ECO:0000313" key="6">
    <source>
        <dbReference type="Proteomes" id="UP000092574"/>
    </source>
</evidence>
<keyword evidence="6" id="KW-1185">Reference proteome</keyword>
<dbReference type="RefSeq" id="WP_065542505.1">
    <property type="nucleotide sequence ID" value="NZ_CP015405.2"/>
</dbReference>
<evidence type="ECO:0000256" key="3">
    <source>
        <dbReference type="ARBA" id="ARBA00023163"/>
    </source>
</evidence>
<evidence type="ECO:0000259" key="4">
    <source>
        <dbReference type="PROSITE" id="PS50943"/>
    </source>
</evidence>
<dbReference type="Proteomes" id="UP000092574">
    <property type="component" value="Chromosome"/>
</dbReference>
<dbReference type="EMBL" id="CP015405">
    <property type="protein sequence ID" value="ANU76335.1"/>
    <property type="molecule type" value="Genomic_DNA"/>
</dbReference>
<reference evidence="5" key="1">
    <citation type="submission" date="2017-04" db="EMBL/GenBank/DDBJ databases">
        <title>Complete Genome Sequences of Twelve Strains of a Stable Defined Moderately Diverse Mouse Microbiota 2 (sDMDMm2).</title>
        <authorList>
            <person name="Uchimura Y."/>
            <person name="Wyss M."/>
            <person name="Brugiroux S."/>
            <person name="Limenitakis J.P."/>
            <person name="Stecher B."/>
            <person name="McCoy K.D."/>
            <person name="Macpherson A.J."/>
        </authorList>
    </citation>
    <scope>NUCLEOTIDE SEQUENCE</scope>
    <source>
        <strain evidence="5">YL58</strain>
    </source>
</reference>
<dbReference type="KEGG" id="byl:A4V09_11485"/>
<evidence type="ECO:0000256" key="2">
    <source>
        <dbReference type="ARBA" id="ARBA00023125"/>
    </source>
</evidence>
<dbReference type="SUPFAM" id="SSF47413">
    <property type="entry name" value="lambda repressor-like DNA-binding domains"/>
    <property type="match status" value="1"/>
</dbReference>
<dbReference type="GO" id="GO:0003677">
    <property type="term" value="F:DNA binding"/>
    <property type="evidence" value="ECO:0007669"/>
    <property type="project" value="UniProtKB-KW"/>
</dbReference>
<keyword evidence="1" id="KW-0805">Transcription regulation</keyword>
<dbReference type="Gene3D" id="1.10.260.40">
    <property type="entry name" value="lambda repressor-like DNA-binding domains"/>
    <property type="match status" value="1"/>
</dbReference>
<keyword evidence="2" id="KW-0238">DNA-binding</keyword>
<dbReference type="PANTHER" id="PTHR46797">
    <property type="entry name" value="HTH-TYPE TRANSCRIPTIONAL REGULATOR"/>
    <property type="match status" value="1"/>
</dbReference>
<proteinExistence type="predicted"/>
<feature type="domain" description="HTH cro/C1-type" evidence="4">
    <location>
        <begin position="10"/>
        <end position="64"/>
    </location>
</feature>
<gene>
    <name evidence="5" type="ORF">A4V09_11485</name>
</gene>
<dbReference type="InterPro" id="IPR010982">
    <property type="entry name" value="Lambda_DNA-bd_dom_sf"/>
</dbReference>
<accession>A0A1C7I9Q6</accession>
<dbReference type="STRING" id="1796616.A4V09_11485"/>
<dbReference type="CDD" id="cd00093">
    <property type="entry name" value="HTH_XRE"/>
    <property type="match status" value="1"/>
</dbReference>